<feature type="region of interest" description="Disordered" evidence="4">
    <location>
        <begin position="128"/>
        <end position="154"/>
    </location>
</feature>
<dbReference type="GO" id="GO:0008270">
    <property type="term" value="F:zinc ion binding"/>
    <property type="evidence" value="ECO:0007669"/>
    <property type="project" value="UniProtKB-KW"/>
</dbReference>
<dbReference type="RefSeq" id="XP_014247678.1">
    <property type="nucleotide sequence ID" value="XM_014392192.2"/>
</dbReference>
<keyword evidence="2" id="KW-0863">Zinc-finger</keyword>
<dbReference type="EnsemblMetazoa" id="XM_014392202.2">
    <property type="protein sequence ID" value="XP_014247688.1"/>
    <property type="gene ID" value="LOC106665636"/>
</dbReference>
<dbReference type="RefSeq" id="XP_024082268.1">
    <property type="nucleotide sequence ID" value="XM_024226500.1"/>
</dbReference>
<evidence type="ECO:0000256" key="4">
    <source>
        <dbReference type="SAM" id="MobiDB-lite"/>
    </source>
</evidence>
<dbReference type="RefSeq" id="XP_014247680.1">
    <property type="nucleotide sequence ID" value="XM_014392194.2"/>
</dbReference>
<name>A0A8I6RLK4_CIMLE</name>
<evidence type="ECO:0000313" key="7">
    <source>
        <dbReference type="Proteomes" id="UP000494040"/>
    </source>
</evidence>
<dbReference type="Pfam" id="PF04500">
    <property type="entry name" value="FLYWCH"/>
    <property type="match status" value="1"/>
</dbReference>
<dbReference type="RefSeq" id="XP_014247689.1">
    <property type="nucleotide sequence ID" value="XM_014392203.2"/>
</dbReference>
<keyword evidence="3" id="KW-0862">Zinc</keyword>
<dbReference type="RefSeq" id="XP_024082267.1">
    <property type="nucleotide sequence ID" value="XM_024226499.1"/>
</dbReference>
<dbReference type="RefSeq" id="XP_014247686.1">
    <property type="nucleotide sequence ID" value="XM_014392200.2"/>
</dbReference>
<accession>A0A8I6RLK4</accession>
<dbReference type="RefSeq" id="XP_024082266.1">
    <property type="nucleotide sequence ID" value="XM_024226498.1"/>
</dbReference>
<keyword evidence="7" id="KW-1185">Reference proteome</keyword>
<protein>
    <recommendedName>
        <fullName evidence="5">FLYWCH-type domain-containing protein</fullName>
    </recommendedName>
</protein>
<evidence type="ECO:0000259" key="5">
    <source>
        <dbReference type="Pfam" id="PF04500"/>
    </source>
</evidence>
<dbReference type="EnsemblMetazoa" id="XM_024226499.1">
    <property type="protein sequence ID" value="XP_024082267.1"/>
    <property type="gene ID" value="LOC106665636"/>
</dbReference>
<feature type="domain" description="FLYWCH-type" evidence="5">
    <location>
        <begin position="57"/>
        <end position="120"/>
    </location>
</feature>
<dbReference type="AlphaFoldDB" id="A0A8I6RLK4"/>
<dbReference type="KEGG" id="clec:106665636"/>
<evidence type="ECO:0000256" key="3">
    <source>
        <dbReference type="ARBA" id="ARBA00022833"/>
    </source>
</evidence>
<dbReference type="RefSeq" id="XP_014247683.1">
    <property type="nucleotide sequence ID" value="XM_014392197.2"/>
</dbReference>
<dbReference type="RefSeq" id="XP_014247684.1">
    <property type="nucleotide sequence ID" value="XM_014392198.2"/>
</dbReference>
<dbReference type="GeneID" id="106665636"/>
<keyword evidence="1" id="KW-0479">Metal-binding</keyword>
<dbReference type="EnsemblMetazoa" id="XM_014392200.2">
    <property type="protein sequence ID" value="XP_014247686.1"/>
    <property type="gene ID" value="LOC106665636"/>
</dbReference>
<reference evidence="6" key="1">
    <citation type="submission" date="2022-01" db="UniProtKB">
        <authorList>
            <consortium name="EnsemblMetazoa"/>
        </authorList>
    </citation>
    <scope>IDENTIFICATION</scope>
</reference>
<feature type="compositionally biased region" description="Basic and acidic residues" evidence="4">
    <location>
        <begin position="128"/>
        <end position="153"/>
    </location>
</feature>
<dbReference type="Gene3D" id="2.20.25.240">
    <property type="match status" value="1"/>
</dbReference>
<sequence>MAKRLDFQAEIVKITPSKEEDVSVMTDSEIEHNQKRKNRKKLTEKRNYGGYDGLKLVTSRYGKDLLLHNGNSYCKSHVLRSGRVRWRCSRRTRKLCRAQFITEPDKTTFVPGTARLQHNHPPIFPVHEKNTTHNKRNVEKHGNSPKKKSDMLLRKQSTYDSASINEYEAPRGRKEKENSFDENFPKSQYEKTDITTAKRLFLLSFLPDLKEMSTSQLQIFKQNVFHTASTILS</sequence>
<dbReference type="EnsemblMetazoa" id="XM_024226498.1">
    <property type="protein sequence ID" value="XP_024082266.1"/>
    <property type="gene ID" value="LOC106665636"/>
</dbReference>
<dbReference type="EnsemblMetazoa" id="XM_024226500.1">
    <property type="protein sequence ID" value="XP_024082268.1"/>
    <property type="gene ID" value="LOC106665636"/>
</dbReference>
<dbReference type="EnsemblMetazoa" id="XM_014392196.2">
    <property type="protein sequence ID" value="XP_014247682.1"/>
    <property type="gene ID" value="LOC106665636"/>
</dbReference>
<dbReference type="RefSeq" id="XP_014247682.1">
    <property type="nucleotide sequence ID" value="XM_014392196.2"/>
</dbReference>
<evidence type="ECO:0000256" key="1">
    <source>
        <dbReference type="ARBA" id="ARBA00022723"/>
    </source>
</evidence>
<dbReference type="OrthoDB" id="6147983at2759"/>
<dbReference type="Proteomes" id="UP000494040">
    <property type="component" value="Unassembled WGS sequence"/>
</dbReference>
<dbReference type="InterPro" id="IPR007588">
    <property type="entry name" value="Znf_FLYWCH"/>
</dbReference>
<dbReference type="RefSeq" id="XP_014247688.1">
    <property type="nucleotide sequence ID" value="XM_014392202.2"/>
</dbReference>
<proteinExistence type="predicted"/>
<dbReference type="EnsemblMetazoa" id="XM_014392197.2">
    <property type="protein sequence ID" value="XP_014247683.1"/>
    <property type="gene ID" value="LOC106665636"/>
</dbReference>
<dbReference type="EnsemblMetazoa" id="XM_014392194.2">
    <property type="protein sequence ID" value="XP_014247680.1"/>
    <property type="gene ID" value="LOC106665636"/>
</dbReference>
<dbReference type="RefSeq" id="XP_014247687.1">
    <property type="nucleotide sequence ID" value="XM_014392201.2"/>
</dbReference>
<evidence type="ECO:0000256" key="2">
    <source>
        <dbReference type="ARBA" id="ARBA00022771"/>
    </source>
</evidence>
<dbReference type="EnsemblMetazoa" id="XM_014392201.2">
    <property type="protein sequence ID" value="XP_014247687.1"/>
    <property type="gene ID" value="LOC106665636"/>
</dbReference>
<dbReference type="EnsemblMetazoa" id="XM_014392192.2">
    <property type="protein sequence ID" value="XP_014247678.1"/>
    <property type="gene ID" value="LOC106665636"/>
</dbReference>
<dbReference type="EnsemblMetazoa" id="XM_014392203.2">
    <property type="protein sequence ID" value="XP_014247689.1"/>
    <property type="gene ID" value="LOC106665636"/>
</dbReference>
<dbReference type="EnsemblMetazoa" id="XM_014392198.2">
    <property type="protein sequence ID" value="XP_014247684.1"/>
    <property type="gene ID" value="LOC106665636"/>
</dbReference>
<organism evidence="6 7">
    <name type="scientific">Cimex lectularius</name>
    <name type="common">Bed bug</name>
    <name type="synonym">Acanthia lectularia</name>
    <dbReference type="NCBI Taxonomy" id="79782"/>
    <lineage>
        <taxon>Eukaryota</taxon>
        <taxon>Metazoa</taxon>
        <taxon>Ecdysozoa</taxon>
        <taxon>Arthropoda</taxon>
        <taxon>Hexapoda</taxon>
        <taxon>Insecta</taxon>
        <taxon>Pterygota</taxon>
        <taxon>Neoptera</taxon>
        <taxon>Paraneoptera</taxon>
        <taxon>Hemiptera</taxon>
        <taxon>Heteroptera</taxon>
        <taxon>Panheteroptera</taxon>
        <taxon>Cimicomorpha</taxon>
        <taxon>Cimicidae</taxon>
        <taxon>Cimex</taxon>
    </lineage>
</organism>
<evidence type="ECO:0000313" key="6">
    <source>
        <dbReference type="EnsemblMetazoa" id="XP_014247678.1"/>
    </source>
</evidence>